<dbReference type="InterPro" id="IPR006357">
    <property type="entry name" value="HAD-SF_hydro_IIA"/>
</dbReference>
<gene>
    <name evidence="1" type="ORF">C4N9_04690</name>
</gene>
<dbReference type="SUPFAM" id="SSF56784">
    <property type="entry name" value="HAD-like"/>
    <property type="match status" value="1"/>
</dbReference>
<comment type="caution">
    <text evidence="1">The sequence shown here is derived from an EMBL/GenBank/DDBJ whole genome shotgun (WGS) entry which is preliminary data.</text>
</comment>
<dbReference type="Pfam" id="PF13242">
    <property type="entry name" value="Hydrolase_like"/>
    <property type="match status" value="1"/>
</dbReference>
<dbReference type="Proteomes" id="UP000244940">
    <property type="component" value="Unassembled WGS sequence"/>
</dbReference>
<dbReference type="AlphaFoldDB" id="A0A2U2CGW2"/>
<dbReference type="OrthoDB" id="148966at2"/>
<evidence type="ECO:0000313" key="1">
    <source>
        <dbReference type="EMBL" id="PWE31133.1"/>
    </source>
</evidence>
<dbReference type="PANTHER" id="PTHR19288:SF90">
    <property type="entry name" value="OS08G0542600 PROTEIN"/>
    <property type="match status" value="1"/>
</dbReference>
<proteinExistence type="predicted"/>
<reference evidence="1 2" key="1">
    <citation type="submission" date="2018-05" db="EMBL/GenBank/DDBJ databases">
        <title>Pararhodobacter marina sp. nov., isolated from deep-sea water of the Indian Ocean.</title>
        <authorList>
            <person name="Lai Q.Sr."/>
            <person name="Liu X."/>
            <person name="Shao Z."/>
        </authorList>
    </citation>
    <scope>NUCLEOTIDE SEQUENCE [LARGE SCALE GENOMIC DNA]</scope>
    <source>
        <strain evidence="1 2">CIC4N-9</strain>
    </source>
</reference>
<dbReference type="EMBL" id="QEYD01000002">
    <property type="protein sequence ID" value="PWE31133.1"/>
    <property type="molecule type" value="Genomic_DNA"/>
</dbReference>
<dbReference type="InterPro" id="IPR023214">
    <property type="entry name" value="HAD_sf"/>
</dbReference>
<name>A0A2U2CGW2_9RHOB</name>
<dbReference type="PANTHER" id="PTHR19288">
    <property type="entry name" value="4-NITROPHENYLPHOSPHATASE-RELATED"/>
    <property type="match status" value="1"/>
</dbReference>
<dbReference type="GO" id="GO:0005737">
    <property type="term" value="C:cytoplasm"/>
    <property type="evidence" value="ECO:0007669"/>
    <property type="project" value="TreeGrafter"/>
</dbReference>
<sequence>MRPDARWAFARYRAIAHRLPQPARPWPKHSYRILDLDYVLKRYDGFILDAFGVLNIGEGVLEQALKRVATMRALGKKVMVLTNGASAPRAEALAKYRGWGFDFADTEVIASRDLAAAALAGRGGLWAGIAPEGAGFADLPGDVRALDNDLLGRADGFLFLGSQDWTDAKQAALVAALKARPRPVICANPDIVAPREDGFTWEPGHWAHQLPVPVEYHGKPFAGAFDAALAAMGLPPEQVAMVGDTLHTDILGGHAAGCATVLITGHGFFKGVDPDSFIEATGIVPTFIADET</sequence>
<dbReference type="GO" id="GO:0016791">
    <property type="term" value="F:phosphatase activity"/>
    <property type="evidence" value="ECO:0007669"/>
    <property type="project" value="TreeGrafter"/>
</dbReference>
<keyword evidence="2" id="KW-1185">Reference proteome</keyword>
<evidence type="ECO:0008006" key="3">
    <source>
        <dbReference type="Google" id="ProtNLM"/>
    </source>
</evidence>
<dbReference type="InterPro" id="IPR036412">
    <property type="entry name" value="HAD-like_sf"/>
</dbReference>
<organism evidence="1 2">
    <name type="scientific">Pararhodobacter marinus</name>
    <dbReference type="NCBI Taxonomy" id="2184063"/>
    <lineage>
        <taxon>Bacteria</taxon>
        <taxon>Pseudomonadati</taxon>
        <taxon>Pseudomonadota</taxon>
        <taxon>Alphaproteobacteria</taxon>
        <taxon>Rhodobacterales</taxon>
        <taxon>Paracoccaceae</taxon>
        <taxon>Pararhodobacter</taxon>
    </lineage>
</organism>
<evidence type="ECO:0000313" key="2">
    <source>
        <dbReference type="Proteomes" id="UP000244940"/>
    </source>
</evidence>
<accession>A0A2U2CGW2</accession>
<dbReference type="Gene3D" id="3.40.50.1000">
    <property type="entry name" value="HAD superfamily/HAD-like"/>
    <property type="match status" value="2"/>
</dbReference>
<protein>
    <recommendedName>
        <fullName evidence="3">HAD family hydrolase</fullName>
    </recommendedName>
</protein>
<dbReference type="Pfam" id="PF13344">
    <property type="entry name" value="Hydrolase_6"/>
    <property type="match status" value="1"/>
</dbReference>